<proteinExistence type="predicted"/>
<evidence type="ECO:0000256" key="1">
    <source>
        <dbReference type="SAM" id="Phobius"/>
    </source>
</evidence>
<evidence type="ECO:0000313" key="2">
    <source>
        <dbReference type="EMBL" id="MBU6079993.1"/>
    </source>
</evidence>
<keyword evidence="1" id="KW-1133">Transmembrane helix</keyword>
<accession>A0ABS6GLM4</accession>
<dbReference type="RefSeq" id="WP_186278612.1">
    <property type="nucleotide sequence ID" value="NZ_CAUPKR010000002.1"/>
</dbReference>
<reference evidence="2 3" key="1">
    <citation type="journal article" date="2011" name="Int. J. Syst. Evol. Microbiol.">
        <title>Allobacillus halotolerans gen. nov., sp. nov. isolated from shrimp paste.</title>
        <authorList>
            <person name="Sheu S.Y."/>
            <person name="Arun A.B."/>
            <person name="Jiang S.R."/>
            <person name="Young C.C."/>
            <person name="Chen W.M."/>
        </authorList>
    </citation>
    <scope>NUCLEOTIDE SEQUENCE [LARGE SCALE GENOMIC DNA]</scope>
    <source>
        <strain evidence="2 3">LMG 24826</strain>
    </source>
</reference>
<dbReference type="EMBL" id="JAHLZF010000003">
    <property type="protein sequence ID" value="MBU6079993.1"/>
    <property type="molecule type" value="Genomic_DNA"/>
</dbReference>
<dbReference type="Proteomes" id="UP000812672">
    <property type="component" value="Unassembled WGS sequence"/>
</dbReference>
<keyword evidence="1" id="KW-0472">Membrane</keyword>
<comment type="caution">
    <text evidence="2">The sequence shown here is derived from an EMBL/GenBank/DDBJ whole genome shotgun (WGS) entry which is preliminary data.</text>
</comment>
<evidence type="ECO:0008006" key="4">
    <source>
        <dbReference type="Google" id="ProtNLM"/>
    </source>
</evidence>
<feature type="transmembrane region" description="Helical" evidence="1">
    <location>
        <begin position="54"/>
        <end position="75"/>
    </location>
</feature>
<keyword evidence="3" id="KW-1185">Reference proteome</keyword>
<name>A0ABS6GLM4_9BACI</name>
<gene>
    <name evidence="2" type="ORF">KQ486_03080</name>
</gene>
<feature type="transmembrane region" description="Helical" evidence="1">
    <location>
        <begin position="6"/>
        <end position="29"/>
    </location>
</feature>
<feature type="transmembrane region" description="Helical" evidence="1">
    <location>
        <begin position="87"/>
        <end position="105"/>
    </location>
</feature>
<sequence>MRIFLFVVSYVVLDVISSLLYVGLLLLLFSTMKKIFNMNEEKWSALFKYRKGKGLYSIMVFPYLLMIAIMFPVSMLGFELINFDYRILGYIAVIMLPTLILLLNLPKLKESIVNKYAESY</sequence>
<evidence type="ECO:0000313" key="3">
    <source>
        <dbReference type="Proteomes" id="UP000812672"/>
    </source>
</evidence>
<protein>
    <recommendedName>
        <fullName evidence="4">SdpI/YhfL protein family protein</fullName>
    </recommendedName>
</protein>
<organism evidence="2 3">
    <name type="scientific">Allobacillus halotolerans</name>
    <dbReference type="NCBI Taxonomy" id="570278"/>
    <lineage>
        <taxon>Bacteria</taxon>
        <taxon>Bacillati</taxon>
        <taxon>Bacillota</taxon>
        <taxon>Bacilli</taxon>
        <taxon>Bacillales</taxon>
        <taxon>Bacillaceae</taxon>
        <taxon>Allobacillus</taxon>
    </lineage>
</organism>
<keyword evidence="1" id="KW-0812">Transmembrane</keyword>